<feature type="region of interest" description="Disordered" evidence="2">
    <location>
        <begin position="493"/>
        <end position="535"/>
    </location>
</feature>
<feature type="compositionally biased region" description="Polar residues" evidence="2">
    <location>
        <begin position="523"/>
        <end position="535"/>
    </location>
</feature>
<proteinExistence type="predicted"/>
<feature type="region of interest" description="Disordered" evidence="2">
    <location>
        <begin position="461"/>
        <end position="480"/>
    </location>
</feature>
<evidence type="ECO:0000313" key="4">
    <source>
        <dbReference type="Proteomes" id="UP001172673"/>
    </source>
</evidence>
<feature type="region of interest" description="Disordered" evidence="2">
    <location>
        <begin position="250"/>
        <end position="313"/>
    </location>
</feature>
<feature type="compositionally biased region" description="Polar residues" evidence="2">
    <location>
        <begin position="399"/>
        <end position="412"/>
    </location>
</feature>
<gene>
    <name evidence="3" type="ORF">H2200_012969</name>
</gene>
<keyword evidence="1" id="KW-0175">Coiled coil</keyword>
<feature type="region of interest" description="Disordered" evidence="2">
    <location>
        <begin position="396"/>
        <end position="446"/>
    </location>
</feature>
<comment type="caution">
    <text evidence="3">The sequence shown here is derived from an EMBL/GenBank/DDBJ whole genome shotgun (WGS) entry which is preliminary data.</text>
</comment>
<dbReference type="AlphaFoldDB" id="A0AA38WWJ2"/>
<evidence type="ECO:0000313" key="3">
    <source>
        <dbReference type="EMBL" id="KAJ9602427.1"/>
    </source>
</evidence>
<keyword evidence="4" id="KW-1185">Reference proteome</keyword>
<name>A0AA38WWJ2_9EURO</name>
<dbReference type="EMBL" id="JAPDRK010000026">
    <property type="protein sequence ID" value="KAJ9602427.1"/>
    <property type="molecule type" value="Genomic_DNA"/>
</dbReference>
<feature type="region of interest" description="Disordered" evidence="2">
    <location>
        <begin position="50"/>
        <end position="93"/>
    </location>
</feature>
<evidence type="ECO:0000256" key="1">
    <source>
        <dbReference type="SAM" id="Coils"/>
    </source>
</evidence>
<organism evidence="3 4">
    <name type="scientific">Cladophialophora chaetospira</name>
    <dbReference type="NCBI Taxonomy" id="386627"/>
    <lineage>
        <taxon>Eukaryota</taxon>
        <taxon>Fungi</taxon>
        <taxon>Dikarya</taxon>
        <taxon>Ascomycota</taxon>
        <taxon>Pezizomycotina</taxon>
        <taxon>Eurotiomycetes</taxon>
        <taxon>Chaetothyriomycetidae</taxon>
        <taxon>Chaetothyriales</taxon>
        <taxon>Herpotrichiellaceae</taxon>
        <taxon>Cladophialophora</taxon>
    </lineage>
</organism>
<reference evidence="3" key="1">
    <citation type="submission" date="2022-10" db="EMBL/GenBank/DDBJ databases">
        <title>Culturing micro-colonial fungi from biological soil crusts in the Mojave desert and describing Neophaeococcomyces mojavensis, and introducing the new genera and species Taxawa tesnikishii.</title>
        <authorList>
            <person name="Kurbessoian T."/>
            <person name="Stajich J.E."/>
        </authorList>
    </citation>
    <scope>NUCLEOTIDE SEQUENCE</scope>
    <source>
        <strain evidence="3">TK_41</strain>
    </source>
</reference>
<accession>A0AA38WWJ2</accession>
<dbReference type="Proteomes" id="UP001172673">
    <property type="component" value="Unassembled WGS sequence"/>
</dbReference>
<feature type="compositionally biased region" description="Basic and acidic residues" evidence="2">
    <location>
        <begin position="252"/>
        <end position="269"/>
    </location>
</feature>
<feature type="coiled-coil region" evidence="1">
    <location>
        <begin position="219"/>
        <end position="246"/>
    </location>
</feature>
<feature type="compositionally biased region" description="Polar residues" evidence="2">
    <location>
        <begin position="84"/>
        <end position="93"/>
    </location>
</feature>
<feature type="compositionally biased region" description="Basic and acidic residues" evidence="2">
    <location>
        <begin position="421"/>
        <end position="434"/>
    </location>
</feature>
<sequence>MANHQLFRYPPMERQDLDQSQLGSFKFTPVDPVNDIQSLTQNAAQILQQQLSQKQRIPDASTSSAEAFPDDGSTLSSGRAPPQLMSSGNTSYFNEHIKPDLRDSRLRLGPAVLRTAVDGGSPAKKFTYMEPDLNAKHNRPNNPMSPPQVISPQFLANSMDPTAANFMPTTDLHSAGISDSASVTGTLFNALANEQHAHINEKGAHNATKADLAQQITICAEQAKQLEAYERKIAQMQTQLDLLKAIVKHNASQRDSDEMESNKEARYSEDAADPGLNKYYRETRKLKKTDNQEEGTKGEQVDHADPLQDEKPTNDAAHTVAAASANEVVDDLHLFNLDLLQNLDSDNSIDPALRRTLRKQFSIDSSADDGKPPSKKRGSLYNLVNIATESVGSVRDMPVSSTSVNGNLSPAQTRLPVGEQIDMHRSTETDKQQDTTDPAVTPEDFDAGHHADVTYYQSEGNVTECGDKSAPAPLEQKPNGADLNMQHLKKLESLRIGPEARSSSQDEDYGRLTPVSSACDGDVQTTPADPSTSRPTKIRLNFKMETNLYGVTKWRVHKDNPIFEDEQEKWDRIGDNGLAFHNSSQFWNHPVRYLPEAAAVNANAYRTVMINGIPVGSTMAHVLSIVKGGPIEKIQLFPPIGGSMPSMTARVVFVYERSAHNMIKHQEAKPGLAADLNRFRVQSRIVRCWMPSDPTYPRKHYVDRAIFGELRATRILVIHNVDEYTFNMIPYKVKSPHDQHVIAYSYVEEDNAVGHAILEFSDIETAIKVKNEMDCGSGLWTNQIQYVEDYTCVPYPW</sequence>
<protein>
    <submittedName>
        <fullName evidence="3">Uncharacterized protein</fullName>
    </submittedName>
</protein>
<feature type="compositionally biased region" description="Basic and acidic residues" evidence="2">
    <location>
        <begin position="279"/>
        <end position="313"/>
    </location>
</feature>
<evidence type="ECO:0000256" key="2">
    <source>
        <dbReference type="SAM" id="MobiDB-lite"/>
    </source>
</evidence>